<accession>A0ABV6E3V3</accession>
<keyword evidence="3" id="KW-1185">Reference proteome</keyword>
<name>A0ABV6E3V3_9ACTN</name>
<organism evidence="2 3">
    <name type="scientific">Nocardioides zeicaulis</name>
    <dbReference type="NCBI Taxonomy" id="1776857"/>
    <lineage>
        <taxon>Bacteria</taxon>
        <taxon>Bacillati</taxon>
        <taxon>Actinomycetota</taxon>
        <taxon>Actinomycetes</taxon>
        <taxon>Propionibacteriales</taxon>
        <taxon>Nocardioidaceae</taxon>
        <taxon>Nocardioides</taxon>
    </lineage>
</organism>
<sequence length="169" mass="17780">MSDATTRGRLLLLLLVALAATLLPVPVATAATPSARAGCSADAACRTDSDGDGLDDALDGCPAAASTNPTGCPSAERRARLRWREGAGRLEARITSPVDACAARARIKLWRVRAGADLRVDSENAAASGRRRFRVARGARYYVTVSPSYASGQAECLKAASRTVRVPRR</sequence>
<evidence type="ECO:0008006" key="4">
    <source>
        <dbReference type="Google" id="ProtNLM"/>
    </source>
</evidence>
<feature type="signal peptide" evidence="1">
    <location>
        <begin position="1"/>
        <end position="30"/>
    </location>
</feature>
<dbReference type="RefSeq" id="WP_378519388.1">
    <property type="nucleotide sequence ID" value="NZ_CBCSDI010000016.1"/>
</dbReference>
<reference evidence="2 3" key="1">
    <citation type="submission" date="2024-09" db="EMBL/GenBank/DDBJ databases">
        <authorList>
            <person name="Sun Q."/>
            <person name="Mori K."/>
        </authorList>
    </citation>
    <scope>NUCLEOTIDE SEQUENCE [LARGE SCALE GENOMIC DNA]</scope>
    <source>
        <strain evidence="2 3">CCM 8654</strain>
    </source>
</reference>
<feature type="chain" id="PRO_5045612308" description="Thrombospondin" evidence="1">
    <location>
        <begin position="31"/>
        <end position="169"/>
    </location>
</feature>
<keyword evidence="1" id="KW-0732">Signal</keyword>
<dbReference type="Proteomes" id="UP001589698">
    <property type="component" value="Unassembled WGS sequence"/>
</dbReference>
<protein>
    <recommendedName>
        <fullName evidence="4">Thrombospondin</fullName>
    </recommendedName>
</protein>
<dbReference type="EMBL" id="JBHLXH010000001">
    <property type="protein sequence ID" value="MFC0223665.1"/>
    <property type="molecule type" value="Genomic_DNA"/>
</dbReference>
<proteinExistence type="predicted"/>
<evidence type="ECO:0000313" key="3">
    <source>
        <dbReference type="Proteomes" id="UP001589698"/>
    </source>
</evidence>
<gene>
    <name evidence="2" type="ORF">ACFFJG_14350</name>
</gene>
<evidence type="ECO:0000313" key="2">
    <source>
        <dbReference type="EMBL" id="MFC0223665.1"/>
    </source>
</evidence>
<evidence type="ECO:0000256" key="1">
    <source>
        <dbReference type="SAM" id="SignalP"/>
    </source>
</evidence>
<comment type="caution">
    <text evidence="2">The sequence shown here is derived from an EMBL/GenBank/DDBJ whole genome shotgun (WGS) entry which is preliminary data.</text>
</comment>